<dbReference type="Pfam" id="PF00248">
    <property type="entry name" value="Aldo_ket_red"/>
    <property type="match status" value="1"/>
</dbReference>
<evidence type="ECO:0000256" key="3">
    <source>
        <dbReference type="ARBA" id="ARBA00023002"/>
    </source>
</evidence>
<dbReference type="InterPro" id="IPR036812">
    <property type="entry name" value="NAD(P)_OxRdtase_dom_sf"/>
</dbReference>
<gene>
    <name evidence="5" type="ORF">QP027_08720</name>
</gene>
<dbReference type="PRINTS" id="PR00069">
    <property type="entry name" value="ALDKETRDTASE"/>
</dbReference>
<dbReference type="InterPro" id="IPR018170">
    <property type="entry name" value="Aldo/ket_reductase_CS"/>
</dbReference>
<dbReference type="InterPro" id="IPR020471">
    <property type="entry name" value="AKR"/>
</dbReference>
<evidence type="ECO:0000259" key="4">
    <source>
        <dbReference type="Pfam" id="PF00248"/>
    </source>
</evidence>
<comment type="similarity">
    <text evidence="1">Belongs to the aldo/keto reductase family.</text>
</comment>
<evidence type="ECO:0000313" key="5">
    <source>
        <dbReference type="EMBL" id="WIM67199.1"/>
    </source>
</evidence>
<dbReference type="PANTHER" id="PTHR43827:SF3">
    <property type="entry name" value="NADP-DEPENDENT OXIDOREDUCTASE DOMAIN-CONTAINING PROTEIN"/>
    <property type="match status" value="1"/>
</dbReference>
<dbReference type="EMBL" id="CP126969">
    <property type="protein sequence ID" value="WIM67199.1"/>
    <property type="molecule type" value="Genomic_DNA"/>
</dbReference>
<evidence type="ECO:0000256" key="2">
    <source>
        <dbReference type="ARBA" id="ARBA00022857"/>
    </source>
</evidence>
<dbReference type="PIRSF" id="PIRSF000097">
    <property type="entry name" value="AKR"/>
    <property type="match status" value="1"/>
</dbReference>
<dbReference type="PANTHER" id="PTHR43827">
    <property type="entry name" value="2,5-DIKETO-D-GLUCONIC ACID REDUCTASE"/>
    <property type="match status" value="1"/>
</dbReference>
<dbReference type="SUPFAM" id="SSF51430">
    <property type="entry name" value="NAD(P)-linked oxidoreductase"/>
    <property type="match status" value="1"/>
</dbReference>
<proteinExistence type="inferred from homology"/>
<dbReference type="Proteomes" id="UP001225598">
    <property type="component" value="Chromosome"/>
</dbReference>
<evidence type="ECO:0000313" key="6">
    <source>
        <dbReference type="Proteomes" id="UP001225598"/>
    </source>
</evidence>
<protein>
    <submittedName>
        <fullName evidence="5">Aldo/keto reductase</fullName>
    </submittedName>
</protein>
<reference evidence="5 6" key="1">
    <citation type="submission" date="2023-05" db="EMBL/GenBank/DDBJ databases">
        <title>Corynebacterium suedekumii sp. nov. and Corynebacterium breve sp. nov. isolated from raw cow's milk.</title>
        <authorList>
            <person name="Baer M.K."/>
            <person name="Mehl L."/>
            <person name="Hellmuth R."/>
            <person name="Marke G."/>
            <person name="Lipski A."/>
        </authorList>
    </citation>
    <scope>NUCLEOTIDE SEQUENCE [LARGE SCALE GENOMIC DNA]</scope>
    <source>
        <strain evidence="5 6">R4</strain>
    </source>
</reference>
<dbReference type="Gene3D" id="3.20.20.100">
    <property type="entry name" value="NADP-dependent oxidoreductase domain"/>
    <property type="match status" value="1"/>
</dbReference>
<evidence type="ECO:0000256" key="1">
    <source>
        <dbReference type="ARBA" id="ARBA00007905"/>
    </source>
</evidence>
<dbReference type="InterPro" id="IPR023210">
    <property type="entry name" value="NADP_OxRdtase_dom"/>
</dbReference>
<dbReference type="PROSITE" id="PS00062">
    <property type="entry name" value="ALDOKETO_REDUCTASE_2"/>
    <property type="match status" value="1"/>
</dbReference>
<accession>A0ABY8VCM2</accession>
<dbReference type="PROSITE" id="PS00798">
    <property type="entry name" value="ALDOKETO_REDUCTASE_1"/>
    <property type="match status" value="1"/>
</dbReference>
<name>A0ABY8VCM2_9CORY</name>
<dbReference type="RefSeq" id="WP_284824112.1">
    <property type="nucleotide sequence ID" value="NZ_CP126969.1"/>
</dbReference>
<feature type="domain" description="NADP-dependent oxidoreductase" evidence="4">
    <location>
        <begin position="16"/>
        <end position="259"/>
    </location>
</feature>
<keyword evidence="2" id="KW-0521">NADP</keyword>
<organism evidence="5 6">
    <name type="scientific">Corynebacterium breve</name>
    <dbReference type="NCBI Taxonomy" id="3049799"/>
    <lineage>
        <taxon>Bacteria</taxon>
        <taxon>Bacillati</taxon>
        <taxon>Actinomycetota</taxon>
        <taxon>Actinomycetes</taxon>
        <taxon>Mycobacteriales</taxon>
        <taxon>Corynebacteriaceae</taxon>
        <taxon>Corynebacterium</taxon>
    </lineage>
</organism>
<sequence>MIPNIELNDKKSIPQLGFGTFLVEPDQAERVVSEALEVGYRHIDTAAFYGNEEGVGRAINNSGIPREEIFLTTKLWNDRHEDADVALNESLERLGMEYVDLYLIHWPLPRNNKYITAWNTMAEQREKGLTRSIGVCNFMPEHLDNLVTSTDVVPVVNQIELHPWMQQKDTRATAKKHGIAIESWHPLGQMKKDLTEFPAITDAAEAHGKSAAQVMIRWHLQNGLIVFPKTNHKERMQENFEVFDFELSDDQMSAIEAMDQGDEGRIGFHPNERE</sequence>
<keyword evidence="6" id="KW-1185">Reference proteome</keyword>
<keyword evidence="3" id="KW-0560">Oxidoreductase</keyword>